<accession>A0A0F2TJL3</accession>
<gene>
    <name evidence="1" type="ORF">VM95_12250</name>
</gene>
<dbReference type="RefSeq" id="WP_045695366.1">
    <property type="nucleotide sequence ID" value="NZ_JZKH01000019.1"/>
</dbReference>
<dbReference type="PATRIC" id="fig|359131.3.peg.2386"/>
<dbReference type="OrthoDB" id="4234970at2"/>
<evidence type="ECO:0000313" key="1">
    <source>
        <dbReference type="EMBL" id="KJS61922.1"/>
    </source>
</evidence>
<dbReference type="AlphaFoldDB" id="A0A0F2TJL3"/>
<proteinExistence type="predicted"/>
<protein>
    <submittedName>
        <fullName evidence="1">Uncharacterized protein</fullName>
    </submittedName>
</protein>
<dbReference type="Proteomes" id="UP000033699">
    <property type="component" value="Unassembled WGS sequence"/>
</dbReference>
<sequence length="214" mass="23935">MVTALKQSDAIDVRRERKGAVSDVVEDSTAGFSLLQELFGVTLEPGLKDHHVRYYELGLQWYAAGASAHAGGEFVLRELVDAIMSGPPDAGSVRDDEEIELFKELRVIDYLPDSGETAFAAVRLVGGAIAPRTWVFWFPHGAFELELDYPGYLEALLLTRGLYGWQFLYADVRLAEPEYAPLVDLIRTGLDFLTEALPDPRYAELETRLAERLR</sequence>
<organism evidence="1 2">
    <name type="scientific">Streptomyces rubellomurinus (strain ATCC 31215)</name>
    <dbReference type="NCBI Taxonomy" id="359131"/>
    <lineage>
        <taxon>Bacteria</taxon>
        <taxon>Bacillati</taxon>
        <taxon>Actinomycetota</taxon>
        <taxon>Actinomycetes</taxon>
        <taxon>Kitasatosporales</taxon>
        <taxon>Streptomycetaceae</taxon>
        <taxon>Streptomyces</taxon>
    </lineage>
</organism>
<keyword evidence="2" id="KW-1185">Reference proteome</keyword>
<dbReference type="EMBL" id="JZKH01000019">
    <property type="protein sequence ID" value="KJS61922.1"/>
    <property type="molecule type" value="Genomic_DNA"/>
</dbReference>
<name>A0A0F2TJL3_STRR3</name>
<evidence type="ECO:0000313" key="2">
    <source>
        <dbReference type="Proteomes" id="UP000033699"/>
    </source>
</evidence>
<comment type="caution">
    <text evidence="1">The sequence shown here is derived from an EMBL/GenBank/DDBJ whole genome shotgun (WGS) entry which is preliminary data.</text>
</comment>
<reference evidence="1 2" key="1">
    <citation type="submission" date="2015-02" db="EMBL/GenBank/DDBJ databases">
        <authorList>
            <person name="Ju K.-S."/>
            <person name="Doroghazi J.R."/>
            <person name="Metcalf W."/>
        </authorList>
    </citation>
    <scope>NUCLEOTIDE SEQUENCE [LARGE SCALE GENOMIC DNA]</scope>
    <source>
        <strain evidence="1 2">ATCC 31215</strain>
    </source>
</reference>